<dbReference type="Gene3D" id="3.90.550.10">
    <property type="entry name" value="Spore Coat Polysaccharide Biosynthesis Protein SpsA, Chain A"/>
    <property type="match status" value="1"/>
</dbReference>
<dbReference type="InterPro" id="IPR029044">
    <property type="entry name" value="Nucleotide-diphossugar_trans"/>
</dbReference>
<dbReference type="RefSeq" id="WP_005976278.1">
    <property type="nucleotide sequence ID" value="NZ_CABKNW010000001.1"/>
</dbReference>
<dbReference type="EMBL" id="LS483487">
    <property type="protein sequence ID" value="SQJ00458.1"/>
    <property type="molecule type" value="Genomic_DNA"/>
</dbReference>
<dbReference type="GO" id="GO:0016758">
    <property type="term" value="F:hexosyltransferase activity"/>
    <property type="evidence" value="ECO:0007669"/>
    <property type="project" value="UniProtKB-ARBA"/>
</dbReference>
<dbReference type="CDD" id="cd00761">
    <property type="entry name" value="Glyco_tranf_GTA_type"/>
    <property type="match status" value="1"/>
</dbReference>
<organism evidence="3 4">
    <name type="scientific">Fusobacterium ulcerans</name>
    <dbReference type="NCBI Taxonomy" id="861"/>
    <lineage>
        <taxon>Bacteria</taxon>
        <taxon>Fusobacteriati</taxon>
        <taxon>Fusobacteriota</taxon>
        <taxon>Fusobacteriia</taxon>
        <taxon>Fusobacteriales</taxon>
        <taxon>Fusobacteriaceae</taxon>
        <taxon>Fusobacterium</taxon>
    </lineage>
</organism>
<evidence type="ECO:0000313" key="3">
    <source>
        <dbReference type="EMBL" id="SQJ00458.1"/>
    </source>
</evidence>
<dbReference type="PANTHER" id="PTHR22916:SF3">
    <property type="entry name" value="UDP-GLCNAC:BETAGAL BETA-1,3-N-ACETYLGLUCOSAMINYLTRANSFERASE-LIKE PROTEIN 1"/>
    <property type="match status" value="1"/>
</dbReference>
<name>A0AAX2J7S7_9FUSO</name>
<keyword evidence="3" id="KW-0808">Transferase</keyword>
<feature type="domain" description="Glycosyltransferase 2-like" evidence="2">
    <location>
        <begin position="5"/>
        <end position="165"/>
    </location>
</feature>
<dbReference type="Proteomes" id="UP000249008">
    <property type="component" value="Chromosome 1"/>
</dbReference>
<reference evidence="3 4" key="1">
    <citation type="submission" date="2018-06" db="EMBL/GenBank/DDBJ databases">
        <authorList>
            <consortium name="Pathogen Informatics"/>
            <person name="Doyle S."/>
        </authorList>
    </citation>
    <scope>NUCLEOTIDE SEQUENCE [LARGE SCALE GENOMIC DNA]</scope>
    <source>
        <strain evidence="3 4">NCTC12112</strain>
    </source>
</reference>
<dbReference type="InterPro" id="IPR001173">
    <property type="entry name" value="Glyco_trans_2-like"/>
</dbReference>
<keyword evidence="1" id="KW-0472">Membrane</keyword>
<evidence type="ECO:0000256" key="1">
    <source>
        <dbReference type="SAM" id="Phobius"/>
    </source>
</evidence>
<proteinExistence type="predicted"/>
<evidence type="ECO:0000313" key="4">
    <source>
        <dbReference type="Proteomes" id="UP000249008"/>
    </source>
</evidence>
<protein>
    <submittedName>
        <fullName evidence="3">Glycosyl transferase</fullName>
    </submittedName>
</protein>
<keyword evidence="1" id="KW-0812">Transmembrane</keyword>
<dbReference type="SUPFAM" id="SSF53448">
    <property type="entry name" value="Nucleotide-diphospho-sugar transferases"/>
    <property type="match status" value="1"/>
</dbReference>
<dbReference type="PANTHER" id="PTHR22916">
    <property type="entry name" value="GLYCOSYLTRANSFERASE"/>
    <property type="match status" value="1"/>
</dbReference>
<dbReference type="Pfam" id="PF00535">
    <property type="entry name" value="Glycos_transf_2"/>
    <property type="match status" value="1"/>
</dbReference>
<accession>A0AAX2J7S7</accession>
<dbReference type="KEGG" id="ful:C4N20_10910"/>
<gene>
    <name evidence="3" type="ORF">NCTC12112_00738</name>
</gene>
<keyword evidence="1" id="KW-1133">Transmembrane helix</keyword>
<sequence>MLEISIIIPTCKPDYYIWECLDSIKNQSLDRVFFEVLIILNGDKEPYFTEIKNYIKKNELNNFKLIYSKEKGVSNARNIGIEMSQGDYIAFIDDDDYISKNYLLNFEKIKSEDSLCIANFINFKKKYVVLKEIKYKINDSTSSLNKYRKIFSYIGGKIISKKIIENIFFDTNLKNGEDSLFMVEISKNIKYIKTGDQDTIYYRRVRNNSANFKKRKKMEIIKNSYGQIKKYISFYHNNQYDKMFIFIKIMAVIKGMFVSIFRRKI</sequence>
<dbReference type="GeneID" id="78455325"/>
<dbReference type="AlphaFoldDB" id="A0AAX2J7S7"/>
<feature type="transmembrane region" description="Helical" evidence="1">
    <location>
        <begin position="243"/>
        <end position="261"/>
    </location>
</feature>
<evidence type="ECO:0000259" key="2">
    <source>
        <dbReference type="Pfam" id="PF00535"/>
    </source>
</evidence>